<protein>
    <submittedName>
        <fullName evidence="2">Uncharacterized protein</fullName>
    </submittedName>
</protein>
<name>A0A0P1ANS0_PLAHL</name>
<reference evidence="3" key="1">
    <citation type="submission" date="2014-09" db="EMBL/GenBank/DDBJ databases">
        <authorList>
            <person name="Sharma Rahul"/>
            <person name="Thines Marco"/>
        </authorList>
    </citation>
    <scope>NUCLEOTIDE SEQUENCE [LARGE SCALE GENOMIC DNA]</scope>
</reference>
<keyword evidence="1" id="KW-1133">Transmembrane helix</keyword>
<proteinExistence type="predicted"/>
<dbReference type="RefSeq" id="XP_024579454.1">
    <property type="nucleotide sequence ID" value="XM_024729038.1"/>
</dbReference>
<dbReference type="AlphaFoldDB" id="A0A0P1ANS0"/>
<keyword evidence="1" id="KW-0812">Transmembrane</keyword>
<evidence type="ECO:0000313" key="2">
    <source>
        <dbReference type="EMBL" id="CEG43085.1"/>
    </source>
</evidence>
<keyword evidence="3" id="KW-1185">Reference proteome</keyword>
<evidence type="ECO:0000256" key="1">
    <source>
        <dbReference type="SAM" id="Phobius"/>
    </source>
</evidence>
<evidence type="ECO:0000313" key="3">
    <source>
        <dbReference type="Proteomes" id="UP000054928"/>
    </source>
</evidence>
<organism evidence="2 3">
    <name type="scientific">Plasmopara halstedii</name>
    <name type="common">Downy mildew of sunflower</name>
    <dbReference type="NCBI Taxonomy" id="4781"/>
    <lineage>
        <taxon>Eukaryota</taxon>
        <taxon>Sar</taxon>
        <taxon>Stramenopiles</taxon>
        <taxon>Oomycota</taxon>
        <taxon>Peronosporomycetes</taxon>
        <taxon>Peronosporales</taxon>
        <taxon>Peronosporaceae</taxon>
        <taxon>Plasmopara</taxon>
    </lineage>
</organism>
<feature type="transmembrane region" description="Helical" evidence="1">
    <location>
        <begin position="20"/>
        <end position="38"/>
    </location>
</feature>
<accession>A0A0P1ANS0</accession>
<sequence length="69" mass="7477">MKPTRLLISIPASTSTGSDVLNVGLLLIIYVTFFVTSARNLSDIPHAIIMLCVMSFTVCYILSVSLSLD</sequence>
<dbReference type="Proteomes" id="UP000054928">
    <property type="component" value="Unassembled WGS sequence"/>
</dbReference>
<feature type="transmembrane region" description="Helical" evidence="1">
    <location>
        <begin position="44"/>
        <end position="68"/>
    </location>
</feature>
<keyword evidence="1" id="KW-0472">Membrane</keyword>
<dbReference type="GeneID" id="36408358"/>
<dbReference type="EMBL" id="CCYD01000653">
    <property type="protein sequence ID" value="CEG43085.1"/>
    <property type="molecule type" value="Genomic_DNA"/>
</dbReference>